<evidence type="ECO:0000313" key="2">
    <source>
        <dbReference type="Proteomes" id="UP000288805"/>
    </source>
</evidence>
<dbReference type="EMBL" id="QGNW01002457">
    <property type="protein sequence ID" value="RVW19597.1"/>
    <property type="molecule type" value="Genomic_DNA"/>
</dbReference>
<protein>
    <submittedName>
        <fullName evidence="1">Uncharacterized protein</fullName>
    </submittedName>
</protein>
<gene>
    <name evidence="1" type="ORF">CK203_116608</name>
</gene>
<accession>A0A438C8L2</accession>
<sequence>MCSLMQKLRAERHSGINSDVASHFGYALVNNPTTDDHAFPGEEDMPWHGADHVIDSPDCVATLDFELQPSVPIHVLSDSEEQDEANVMSLSVFIILPTNMSVQRRRVHRMAPNLLFPFIFQLETKQSAIRMDLKEAIAFVFGGDLDANEKLMAMHDTSLTRGNLGCFEGNGRIGNDVHRTSYPSI</sequence>
<dbReference type="Proteomes" id="UP000288805">
    <property type="component" value="Unassembled WGS sequence"/>
</dbReference>
<proteinExistence type="predicted"/>
<name>A0A438C8L2_VITVI</name>
<comment type="caution">
    <text evidence="1">The sequence shown here is derived from an EMBL/GenBank/DDBJ whole genome shotgun (WGS) entry which is preliminary data.</text>
</comment>
<organism evidence="1 2">
    <name type="scientific">Vitis vinifera</name>
    <name type="common">Grape</name>
    <dbReference type="NCBI Taxonomy" id="29760"/>
    <lineage>
        <taxon>Eukaryota</taxon>
        <taxon>Viridiplantae</taxon>
        <taxon>Streptophyta</taxon>
        <taxon>Embryophyta</taxon>
        <taxon>Tracheophyta</taxon>
        <taxon>Spermatophyta</taxon>
        <taxon>Magnoliopsida</taxon>
        <taxon>eudicotyledons</taxon>
        <taxon>Gunneridae</taxon>
        <taxon>Pentapetalae</taxon>
        <taxon>rosids</taxon>
        <taxon>Vitales</taxon>
        <taxon>Vitaceae</taxon>
        <taxon>Viteae</taxon>
        <taxon>Vitis</taxon>
    </lineage>
</organism>
<evidence type="ECO:0000313" key="1">
    <source>
        <dbReference type="EMBL" id="RVW19597.1"/>
    </source>
</evidence>
<reference evidence="1 2" key="1">
    <citation type="journal article" date="2018" name="PLoS Genet.">
        <title>Population sequencing reveals clonal diversity and ancestral inbreeding in the grapevine cultivar Chardonnay.</title>
        <authorList>
            <person name="Roach M.J."/>
            <person name="Johnson D.L."/>
            <person name="Bohlmann J."/>
            <person name="van Vuuren H.J."/>
            <person name="Jones S.J."/>
            <person name="Pretorius I.S."/>
            <person name="Schmidt S.A."/>
            <person name="Borneman A.R."/>
        </authorList>
    </citation>
    <scope>NUCLEOTIDE SEQUENCE [LARGE SCALE GENOMIC DNA]</scope>
    <source>
        <strain evidence="2">cv. Chardonnay</strain>
        <tissue evidence="1">Leaf</tissue>
    </source>
</reference>
<dbReference type="AlphaFoldDB" id="A0A438C8L2"/>